<reference evidence="2" key="2">
    <citation type="submission" date="2020-09" db="EMBL/GenBank/DDBJ databases">
        <authorList>
            <person name="Sun Q."/>
            <person name="Zhou Y."/>
        </authorList>
    </citation>
    <scope>NUCLEOTIDE SEQUENCE</scope>
    <source>
        <strain evidence="2">CGMCC 4.7299</strain>
    </source>
</reference>
<dbReference type="PANTHER" id="PTHR35567:SF1">
    <property type="entry name" value="CONSERVED FUNGAL PROTEIN (AFU_ORTHOLOGUE AFUA_1G14230)"/>
    <property type="match status" value="1"/>
</dbReference>
<reference evidence="2" key="1">
    <citation type="journal article" date="2014" name="Int. J. Syst. Evol. Microbiol.">
        <title>Complete genome sequence of Corynebacterium casei LMG S-19264T (=DSM 44701T), isolated from a smear-ripened cheese.</title>
        <authorList>
            <consortium name="US DOE Joint Genome Institute (JGI-PGF)"/>
            <person name="Walter F."/>
            <person name="Albersmeier A."/>
            <person name="Kalinowski J."/>
            <person name="Ruckert C."/>
        </authorList>
    </citation>
    <scope>NUCLEOTIDE SEQUENCE</scope>
    <source>
        <strain evidence="2">CGMCC 4.7299</strain>
    </source>
</reference>
<feature type="chain" id="PRO_5035281255" description="DUF3455 domain-containing protein" evidence="1">
    <location>
        <begin position="29"/>
        <end position="219"/>
    </location>
</feature>
<proteinExistence type="predicted"/>
<comment type="caution">
    <text evidence="2">The sequence shown here is derived from an EMBL/GenBank/DDBJ whole genome shotgun (WGS) entry which is preliminary data.</text>
</comment>
<evidence type="ECO:0000313" key="3">
    <source>
        <dbReference type="Proteomes" id="UP000656042"/>
    </source>
</evidence>
<accession>A0A8J3FPM7</accession>
<protein>
    <recommendedName>
        <fullName evidence="4">DUF3455 domain-containing protein</fullName>
    </recommendedName>
</protein>
<keyword evidence="1" id="KW-0732">Signal</keyword>
<dbReference type="AlphaFoldDB" id="A0A8J3FPM7"/>
<dbReference type="Proteomes" id="UP000656042">
    <property type="component" value="Unassembled WGS sequence"/>
</dbReference>
<dbReference type="PANTHER" id="PTHR35567">
    <property type="entry name" value="MALATE DEHYDROGENASE (AFU_ORTHOLOGUE AFUA_2G13800)"/>
    <property type="match status" value="1"/>
</dbReference>
<evidence type="ECO:0008006" key="4">
    <source>
        <dbReference type="Google" id="ProtNLM"/>
    </source>
</evidence>
<dbReference type="EMBL" id="BMMX01000018">
    <property type="protein sequence ID" value="GGL00566.1"/>
    <property type="molecule type" value="Genomic_DNA"/>
</dbReference>
<organism evidence="2 3">
    <name type="scientific">Mangrovihabitans endophyticus</name>
    <dbReference type="NCBI Taxonomy" id="1751298"/>
    <lineage>
        <taxon>Bacteria</taxon>
        <taxon>Bacillati</taxon>
        <taxon>Actinomycetota</taxon>
        <taxon>Actinomycetes</taxon>
        <taxon>Micromonosporales</taxon>
        <taxon>Micromonosporaceae</taxon>
        <taxon>Mangrovihabitans</taxon>
    </lineage>
</organism>
<feature type="signal peptide" evidence="1">
    <location>
        <begin position="1"/>
        <end position="28"/>
    </location>
</feature>
<evidence type="ECO:0000313" key="2">
    <source>
        <dbReference type="EMBL" id="GGL00566.1"/>
    </source>
</evidence>
<dbReference type="Pfam" id="PF11937">
    <property type="entry name" value="DUF3455"/>
    <property type="match status" value="1"/>
</dbReference>
<keyword evidence="3" id="KW-1185">Reference proteome</keyword>
<name>A0A8J3FPM7_9ACTN</name>
<gene>
    <name evidence="2" type="ORF">GCM10012284_38790</name>
</gene>
<sequence length="219" mass="21575">MSKRIGISAGVGALALTLVGVSATMSFAGETPADVAGKAAGTRQAAAASGPAGTAASGTAAERAAAAFLGGVPAVPETLKPPAGNVVNAVYTASGVQVYGCTDGAWTLVEPAANLTGITVQPVRKVSAIHFRGPSWESAEDGSLVEGMSPVSAPSDTPNSIPQLLVTKKLTRGTGVFGAVTYIQRLSTVGGIAPAGGCAADATAGVPYRAVYRFFVAGQ</sequence>
<evidence type="ECO:0000256" key="1">
    <source>
        <dbReference type="SAM" id="SignalP"/>
    </source>
</evidence>
<dbReference type="RefSeq" id="WP_189080656.1">
    <property type="nucleotide sequence ID" value="NZ_BMMX01000018.1"/>
</dbReference>
<dbReference type="InterPro" id="IPR021851">
    <property type="entry name" value="DUF3455"/>
</dbReference>